<gene>
    <name evidence="1" type="ORF">UO65_4556</name>
</gene>
<accession>A0A8E2WY20</accession>
<comment type="caution">
    <text evidence="1">The sequence shown here is derived from an EMBL/GenBank/DDBJ whole genome shotgun (WGS) entry which is preliminary data.</text>
</comment>
<proteinExistence type="predicted"/>
<name>W7IUP0_9PSEU</name>
<dbReference type="InterPro" id="IPR021412">
    <property type="entry name" value="DUF3052"/>
</dbReference>
<dbReference type="eggNOG" id="ENOG5032TPU">
    <property type="taxonomic scope" value="Bacteria"/>
</dbReference>
<dbReference type="Proteomes" id="UP000019277">
    <property type="component" value="Unassembled WGS sequence"/>
</dbReference>
<sequence>MSDERALAERLGFTRDQQALEIGFDDDTDAALRDSVEEVTGQELLDEDSDEEADVVLLWFREDDGDLTDTLVDAGSRLVEGGTVWLLTPKVGRDGYVEPGDITEAADTAGFNAMKSVAAGPDWSGTKLAAGRH</sequence>
<evidence type="ECO:0000313" key="1">
    <source>
        <dbReference type="EMBL" id="EWC60116.1"/>
    </source>
</evidence>
<accession>W7IUP0</accession>
<evidence type="ECO:0008006" key="3">
    <source>
        <dbReference type="Google" id="ProtNLM"/>
    </source>
</evidence>
<protein>
    <recommendedName>
        <fullName evidence="3">DUF3052 domain-containing protein</fullName>
    </recommendedName>
</protein>
<keyword evidence="2" id="KW-1185">Reference proteome</keyword>
<dbReference type="PATRIC" id="fig|909613.9.peg.4558"/>
<dbReference type="AlphaFoldDB" id="W7IUP0"/>
<dbReference type="STRING" id="909613.UO65_4556"/>
<organism evidence="1 2">
    <name type="scientific">Actinokineospora spheciospongiae</name>
    <dbReference type="NCBI Taxonomy" id="909613"/>
    <lineage>
        <taxon>Bacteria</taxon>
        <taxon>Bacillati</taxon>
        <taxon>Actinomycetota</taxon>
        <taxon>Actinomycetes</taxon>
        <taxon>Pseudonocardiales</taxon>
        <taxon>Pseudonocardiaceae</taxon>
        <taxon>Actinokineospora</taxon>
    </lineage>
</organism>
<reference evidence="1 2" key="1">
    <citation type="journal article" date="2014" name="Genome Announc.">
        <title>Draft Genome Sequence of the Antitrypanosomally Active Sponge-Associated Bacterium Actinokineospora sp. Strain EG49.</title>
        <authorList>
            <person name="Harjes J."/>
            <person name="Ryu T."/>
            <person name="Abdelmohsen U.R."/>
            <person name="Moitinho-Silva L."/>
            <person name="Horn H."/>
            <person name="Ravasi T."/>
            <person name="Hentschel U."/>
        </authorList>
    </citation>
    <scope>NUCLEOTIDE SEQUENCE [LARGE SCALE GENOMIC DNA]</scope>
    <source>
        <strain evidence="1 2">EG49</strain>
    </source>
</reference>
<dbReference type="Pfam" id="PF11253">
    <property type="entry name" value="DUF3052"/>
    <property type="match status" value="1"/>
</dbReference>
<dbReference type="OrthoDB" id="5185945at2"/>
<dbReference type="RefSeq" id="WP_035285982.1">
    <property type="nucleotide sequence ID" value="NZ_AYXG01000170.1"/>
</dbReference>
<evidence type="ECO:0000313" key="2">
    <source>
        <dbReference type="Proteomes" id="UP000019277"/>
    </source>
</evidence>
<dbReference type="EMBL" id="AYXG01000170">
    <property type="protein sequence ID" value="EWC60116.1"/>
    <property type="molecule type" value="Genomic_DNA"/>
</dbReference>